<dbReference type="NCBIfam" id="TIGR02937">
    <property type="entry name" value="sigma70-ECF"/>
    <property type="match status" value="1"/>
</dbReference>
<sequence>MLKINLSFVPGRSVQRHRLLVVPVIKEGAFAMRVGISNEAFFEEIFHVYFQRIFHYCKKLMKGLPITLVEECVQNTFLQVQANLSKLRNHPNVAGWLYVTSRNQVNVMYRKLYREQKHEVALSDHLANRLAACSQELYEVLLSTLDFKAMAHHVLQQLSPAESEFYVDYFKRHLSVRALSQKYNVSETAVTTRIYRLRKKIRSTARQTLFG</sequence>
<dbReference type="SUPFAM" id="SSF88946">
    <property type="entry name" value="Sigma2 domain of RNA polymerase sigma factors"/>
    <property type="match status" value="1"/>
</dbReference>
<dbReference type="InterPro" id="IPR013324">
    <property type="entry name" value="RNA_pol_sigma_r3/r4-like"/>
</dbReference>
<keyword evidence="2" id="KW-0805">Transcription regulation</keyword>
<dbReference type="Gene3D" id="1.10.1740.10">
    <property type="match status" value="1"/>
</dbReference>
<dbReference type="GO" id="GO:0016987">
    <property type="term" value="F:sigma factor activity"/>
    <property type="evidence" value="ECO:0007669"/>
    <property type="project" value="UniProtKB-KW"/>
</dbReference>
<dbReference type="SUPFAM" id="SSF88659">
    <property type="entry name" value="Sigma3 and sigma4 domains of RNA polymerase sigma factors"/>
    <property type="match status" value="1"/>
</dbReference>
<comment type="caution">
    <text evidence="6">The sequence shown here is derived from an EMBL/GenBank/DDBJ whole genome shotgun (WGS) entry which is preliminary data.</text>
</comment>
<dbReference type="GO" id="GO:0003677">
    <property type="term" value="F:DNA binding"/>
    <property type="evidence" value="ECO:0007669"/>
    <property type="project" value="UniProtKB-KW"/>
</dbReference>
<evidence type="ECO:0000256" key="4">
    <source>
        <dbReference type="ARBA" id="ARBA00023125"/>
    </source>
</evidence>
<proteinExistence type="inferred from homology"/>
<evidence type="ECO:0000313" key="7">
    <source>
        <dbReference type="Proteomes" id="UP000307943"/>
    </source>
</evidence>
<accession>A0A5C4T8W3</accession>
<evidence type="ECO:0000256" key="1">
    <source>
        <dbReference type="ARBA" id="ARBA00010641"/>
    </source>
</evidence>
<dbReference type="Proteomes" id="UP000307943">
    <property type="component" value="Unassembled WGS sequence"/>
</dbReference>
<keyword evidence="4" id="KW-0238">DNA-binding</keyword>
<dbReference type="InterPro" id="IPR013325">
    <property type="entry name" value="RNA_pol_sigma_r2"/>
</dbReference>
<comment type="similarity">
    <text evidence="1">Belongs to the sigma-70 factor family. ECF subfamily.</text>
</comment>
<protein>
    <submittedName>
        <fullName evidence="6">Sigma-70 family RNA polymerase sigma factor</fullName>
    </submittedName>
</protein>
<dbReference type="EMBL" id="VDCQ01000020">
    <property type="protein sequence ID" value="TNJ65315.1"/>
    <property type="molecule type" value="Genomic_DNA"/>
</dbReference>
<dbReference type="InterPro" id="IPR014284">
    <property type="entry name" value="RNA_pol_sigma-70_dom"/>
</dbReference>
<evidence type="ECO:0000256" key="5">
    <source>
        <dbReference type="ARBA" id="ARBA00023163"/>
    </source>
</evidence>
<dbReference type="AlphaFoldDB" id="A0A5C4T8W3"/>
<organism evidence="6 7">
    <name type="scientific">Paenibacillus hemerocallicola</name>
    <dbReference type="NCBI Taxonomy" id="1172614"/>
    <lineage>
        <taxon>Bacteria</taxon>
        <taxon>Bacillati</taxon>
        <taxon>Bacillota</taxon>
        <taxon>Bacilli</taxon>
        <taxon>Bacillales</taxon>
        <taxon>Paenibacillaceae</taxon>
        <taxon>Paenibacillus</taxon>
    </lineage>
</organism>
<keyword evidence="5" id="KW-0804">Transcription</keyword>
<dbReference type="InterPro" id="IPR039425">
    <property type="entry name" value="RNA_pol_sigma-70-like"/>
</dbReference>
<keyword evidence="3" id="KW-0731">Sigma factor</keyword>
<keyword evidence="7" id="KW-1185">Reference proteome</keyword>
<dbReference type="InterPro" id="IPR036388">
    <property type="entry name" value="WH-like_DNA-bd_sf"/>
</dbReference>
<dbReference type="Gene3D" id="1.10.10.10">
    <property type="entry name" value="Winged helix-like DNA-binding domain superfamily/Winged helix DNA-binding domain"/>
    <property type="match status" value="1"/>
</dbReference>
<evidence type="ECO:0000256" key="2">
    <source>
        <dbReference type="ARBA" id="ARBA00023015"/>
    </source>
</evidence>
<dbReference type="PANTHER" id="PTHR43133:SF8">
    <property type="entry name" value="RNA POLYMERASE SIGMA FACTOR HI_1459-RELATED"/>
    <property type="match status" value="1"/>
</dbReference>
<name>A0A5C4T8W3_9BACL</name>
<evidence type="ECO:0000256" key="3">
    <source>
        <dbReference type="ARBA" id="ARBA00023082"/>
    </source>
</evidence>
<reference evidence="6 7" key="1">
    <citation type="submission" date="2019-05" db="EMBL/GenBank/DDBJ databases">
        <title>We sequenced the genome of Paenibacillus hemerocallicola KCTC 33185 for further insight into its adaptation and study the phylogeny of Paenibacillus.</title>
        <authorList>
            <person name="Narsing Rao M.P."/>
        </authorList>
    </citation>
    <scope>NUCLEOTIDE SEQUENCE [LARGE SCALE GENOMIC DNA]</scope>
    <source>
        <strain evidence="6 7">KCTC 33185</strain>
    </source>
</reference>
<dbReference type="OrthoDB" id="2058874at2"/>
<dbReference type="GO" id="GO:0006352">
    <property type="term" value="P:DNA-templated transcription initiation"/>
    <property type="evidence" value="ECO:0007669"/>
    <property type="project" value="InterPro"/>
</dbReference>
<evidence type="ECO:0000313" key="6">
    <source>
        <dbReference type="EMBL" id="TNJ65315.1"/>
    </source>
</evidence>
<gene>
    <name evidence="6" type="ORF">FE784_15990</name>
</gene>
<dbReference type="PANTHER" id="PTHR43133">
    <property type="entry name" value="RNA POLYMERASE ECF-TYPE SIGMA FACTO"/>
    <property type="match status" value="1"/>
</dbReference>